<sequence>MQMQESKIDMGKAVNDDLVVTESSGTESEVQDDNSRSRNDTNADNADIRPIYDKEPMTKVQLTAECNIFTIRQQHTEQPEIINEGKVDQYPEQRHVKSPMFDSLLNNLTNDYSKQSLESENSLLKE</sequence>
<evidence type="ECO:0000256" key="1">
    <source>
        <dbReference type="SAM" id="MobiDB-lite"/>
    </source>
</evidence>
<organism evidence="2">
    <name type="scientific">Tanacetum cinerariifolium</name>
    <name type="common">Dalmatian daisy</name>
    <name type="synonym">Chrysanthemum cinerariifolium</name>
    <dbReference type="NCBI Taxonomy" id="118510"/>
    <lineage>
        <taxon>Eukaryota</taxon>
        <taxon>Viridiplantae</taxon>
        <taxon>Streptophyta</taxon>
        <taxon>Embryophyta</taxon>
        <taxon>Tracheophyta</taxon>
        <taxon>Spermatophyta</taxon>
        <taxon>Magnoliopsida</taxon>
        <taxon>eudicotyledons</taxon>
        <taxon>Gunneridae</taxon>
        <taxon>Pentapetalae</taxon>
        <taxon>asterids</taxon>
        <taxon>campanulids</taxon>
        <taxon>Asterales</taxon>
        <taxon>Asteraceae</taxon>
        <taxon>Asteroideae</taxon>
        <taxon>Anthemideae</taxon>
        <taxon>Anthemidinae</taxon>
        <taxon>Tanacetum</taxon>
    </lineage>
</organism>
<name>A0A699U6W5_TANCI</name>
<feature type="compositionally biased region" description="Basic and acidic residues" evidence="1">
    <location>
        <begin position="1"/>
        <end position="10"/>
    </location>
</feature>
<feature type="compositionally biased region" description="Basic and acidic residues" evidence="1">
    <location>
        <begin position="33"/>
        <end position="54"/>
    </location>
</feature>
<feature type="region of interest" description="Disordered" evidence="1">
    <location>
        <begin position="1"/>
        <end position="54"/>
    </location>
</feature>
<comment type="caution">
    <text evidence="2">The sequence shown here is derived from an EMBL/GenBank/DDBJ whole genome shotgun (WGS) entry which is preliminary data.</text>
</comment>
<accession>A0A699U6W5</accession>
<proteinExistence type="predicted"/>
<gene>
    <name evidence="2" type="ORF">Tci_890069</name>
</gene>
<reference evidence="2" key="1">
    <citation type="journal article" date="2019" name="Sci. Rep.">
        <title>Draft genome of Tanacetum cinerariifolium, the natural source of mosquito coil.</title>
        <authorList>
            <person name="Yamashiro T."/>
            <person name="Shiraishi A."/>
            <person name="Satake H."/>
            <person name="Nakayama K."/>
        </authorList>
    </citation>
    <scope>NUCLEOTIDE SEQUENCE</scope>
</reference>
<dbReference type="AlphaFoldDB" id="A0A699U6W5"/>
<evidence type="ECO:0000313" key="2">
    <source>
        <dbReference type="EMBL" id="GFD18100.1"/>
    </source>
</evidence>
<protein>
    <submittedName>
        <fullName evidence="2">Uncharacterized protein</fullName>
    </submittedName>
</protein>
<dbReference type="EMBL" id="BKCJ011305164">
    <property type="protein sequence ID" value="GFD18100.1"/>
    <property type="molecule type" value="Genomic_DNA"/>
</dbReference>